<evidence type="ECO:0000313" key="2">
    <source>
        <dbReference type="EMBL" id="KAF6764335.1"/>
    </source>
</evidence>
<protein>
    <submittedName>
        <fullName evidence="2">Uncharacterized protein</fullName>
    </submittedName>
</protein>
<reference evidence="2 3" key="1">
    <citation type="submission" date="2020-07" db="EMBL/GenBank/DDBJ databases">
        <title>Comparative genomics of pyrophilous fungi reveals a link between fire events and developmental genes.</title>
        <authorList>
            <consortium name="DOE Joint Genome Institute"/>
            <person name="Steindorff A.S."/>
            <person name="Carver A."/>
            <person name="Calhoun S."/>
            <person name="Stillman K."/>
            <person name="Liu H."/>
            <person name="Lipzen A."/>
            <person name="Pangilinan J."/>
            <person name="Labutti K."/>
            <person name="Bruns T.D."/>
            <person name="Grigoriev I.V."/>
        </authorList>
    </citation>
    <scope>NUCLEOTIDE SEQUENCE [LARGE SCALE GENOMIC DNA]</scope>
    <source>
        <strain evidence="2 3">CBS 144469</strain>
    </source>
</reference>
<dbReference type="EMBL" id="JACGCI010000004">
    <property type="protein sequence ID" value="KAF6764335.1"/>
    <property type="molecule type" value="Genomic_DNA"/>
</dbReference>
<accession>A0A8H6IEX3</accession>
<gene>
    <name evidence="2" type="ORF">DFP72DRAFT_871576</name>
</gene>
<comment type="caution">
    <text evidence="2">The sequence shown here is derived from an EMBL/GenBank/DDBJ whole genome shotgun (WGS) entry which is preliminary data.</text>
</comment>
<organism evidence="2 3">
    <name type="scientific">Ephemerocybe angulata</name>
    <dbReference type="NCBI Taxonomy" id="980116"/>
    <lineage>
        <taxon>Eukaryota</taxon>
        <taxon>Fungi</taxon>
        <taxon>Dikarya</taxon>
        <taxon>Basidiomycota</taxon>
        <taxon>Agaricomycotina</taxon>
        <taxon>Agaricomycetes</taxon>
        <taxon>Agaricomycetidae</taxon>
        <taxon>Agaricales</taxon>
        <taxon>Agaricineae</taxon>
        <taxon>Psathyrellaceae</taxon>
        <taxon>Ephemerocybe</taxon>
    </lineage>
</organism>
<keyword evidence="1" id="KW-0812">Transmembrane</keyword>
<name>A0A8H6IEX3_9AGAR</name>
<sequence length="102" mass="9608">MCHSDGMCGGTAYGPPVNGTSMGIGTSMIPITPDVTSKEPLSTAGGAVTTAAMGTITAAAGGATGTMPAAPSAGNGAMSTGLSGLSASIAGQILVALWFVFA</sequence>
<keyword evidence="1" id="KW-1133">Transmembrane helix</keyword>
<dbReference type="AlphaFoldDB" id="A0A8H6IEX3"/>
<evidence type="ECO:0000313" key="3">
    <source>
        <dbReference type="Proteomes" id="UP000521943"/>
    </source>
</evidence>
<proteinExistence type="predicted"/>
<evidence type="ECO:0000256" key="1">
    <source>
        <dbReference type="SAM" id="Phobius"/>
    </source>
</evidence>
<keyword evidence="3" id="KW-1185">Reference proteome</keyword>
<feature type="transmembrane region" description="Helical" evidence="1">
    <location>
        <begin position="81"/>
        <end position="101"/>
    </location>
</feature>
<keyword evidence="1" id="KW-0472">Membrane</keyword>
<dbReference type="Proteomes" id="UP000521943">
    <property type="component" value="Unassembled WGS sequence"/>
</dbReference>